<organism evidence="1">
    <name type="scientific">termite gut metagenome</name>
    <dbReference type="NCBI Taxonomy" id="433724"/>
    <lineage>
        <taxon>unclassified sequences</taxon>
        <taxon>metagenomes</taxon>
        <taxon>organismal metagenomes</taxon>
    </lineage>
</organism>
<dbReference type="InterPro" id="IPR021505">
    <property type="entry name" value="Phage_B3_Orf6"/>
</dbReference>
<sequence>MEEKTVITGDELEEFREYKAKKESEKKAKADRELYKQIVDEEIDGAIPVLLSLSEDIKETKKVLFGNFRSAINIKTEVLQVSKDDQRTHTFTNSKGDKRVTLGVYVTDAYRDTVEEGVAIVKEYLESLAVDGKSRMMVKMVLRLLSRNAAGELKATRVLQLRKMAEESGNERFIKGVQIIEEAYQPAVSKQFVRAEVKNESGMWESIPLGMTEA</sequence>
<name>A0A5J4SML2_9ZZZZ</name>
<evidence type="ECO:0008006" key="2">
    <source>
        <dbReference type="Google" id="ProtNLM"/>
    </source>
</evidence>
<proteinExistence type="predicted"/>
<protein>
    <recommendedName>
        <fullName evidence="2">DUF3164 family protein</fullName>
    </recommendedName>
</protein>
<evidence type="ECO:0000313" key="1">
    <source>
        <dbReference type="EMBL" id="KAA6347178.1"/>
    </source>
</evidence>
<dbReference type="Pfam" id="PF11363">
    <property type="entry name" value="DUF3164"/>
    <property type="match status" value="1"/>
</dbReference>
<reference evidence="1" key="1">
    <citation type="submission" date="2019-03" db="EMBL/GenBank/DDBJ databases">
        <title>Single cell metagenomics reveals metabolic interactions within the superorganism composed of flagellate Streblomastix strix and complex community of Bacteroidetes bacteria on its surface.</title>
        <authorList>
            <person name="Treitli S.C."/>
            <person name="Kolisko M."/>
            <person name="Husnik F."/>
            <person name="Keeling P."/>
            <person name="Hampl V."/>
        </authorList>
    </citation>
    <scope>NUCLEOTIDE SEQUENCE</scope>
    <source>
        <strain evidence="1">STM</strain>
    </source>
</reference>
<gene>
    <name evidence="1" type="ORF">EZS27_005347</name>
</gene>
<dbReference type="EMBL" id="SNRY01000104">
    <property type="protein sequence ID" value="KAA6347178.1"/>
    <property type="molecule type" value="Genomic_DNA"/>
</dbReference>
<dbReference type="AlphaFoldDB" id="A0A5J4SML2"/>
<comment type="caution">
    <text evidence="1">The sequence shown here is derived from an EMBL/GenBank/DDBJ whole genome shotgun (WGS) entry which is preliminary data.</text>
</comment>
<accession>A0A5J4SML2</accession>